<sequence length="197" mass="21864">MPLILLLLIPLVVQAKPSPIRVPQNGTNGGPSSLWLKRVTNPDPRGPGCWNRPWTCRQGEYPPRIRMLCCQNRCVDVTSDVNNCGLCGIRCPFTWQCCRRFCINTNINPFHCGRCDHRCPFGSFCFYGMCGYAAPPFPWPLPPRPPFPFPPHPPFPFPPHPPHGPFPPKPPHGPFPPHGPHSPPAQTAEGGHSTLSS</sequence>
<dbReference type="Proteomes" id="UP000585474">
    <property type="component" value="Unassembled WGS sequence"/>
</dbReference>
<protein>
    <recommendedName>
        <fullName evidence="7">Stigma-specific Stig1 family protein</fullName>
    </recommendedName>
</protein>
<comment type="caution">
    <text evidence="5">The sequence shown here is derived from an EMBL/GenBank/DDBJ whole genome shotgun (WGS) entry which is preliminary data.</text>
</comment>
<organism evidence="5 6">
    <name type="scientific">Actinidia rufa</name>
    <dbReference type="NCBI Taxonomy" id="165716"/>
    <lineage>
        <taxon>Eukaryota</taxon>
        <taxon>Viridiplantae</taxon>
        <taxon>Streptophyta</taxon>
        <taxon>Embryophyta</taxon>
        <taxon>Tracheophyta</taxon>
        <taxon>Spermatophyta</taxon>
        <taxon>Magnoliopsida</taxon>
        <taxon>eudicotyledons</taxon>
        <taxon>Gunneridae</taxon>
        <taxon>Pentapetalae</taxon>
        <taxon>asterids</taxon>
        <taxon>Ericales</taxon>
        <taxon>Actinidiaceae</taxon>
        <taxon>Actinidia</taxon>
    </lineage>
</organism>
<feature type="chain" id="PRO_5029897673" description="Stigma-specific Stig1 family protein" evidence="4">
    <location>
        <begin position="16"/>
        <end position="197"/>
    </location>
</feature>
<feature type="signal peptide" evidence="4">
    <location>
        <begin position="1"/>
        <end position="15"/>
    </location>
</feature>
<evidence type="ECO:0000256" key="2">
    <source>
        <dbReference type="ARBA" id="ARBA00022729"/>
    </source>
</evidence>
<proteinExistence type="inferred from homology"/>
<dbReference type="Pfam" id="PF04885">
    <property type="entry name" value="Stig1"/>
    <property type="match status" value="1"/>
</dbReference>
<evidence type="ECO:0000313" key="6">
    <source>
        <dbReference type="Proteomes" id="UP000585474"/>
    </source>
</evidence>
<evidence type="ECO:0008006" key="7">
    <source>
        <dbReference type="Google" id="ProtNLM"/>
    </source>
</evidence>
<reference evidence="5 6" key="1">
    <citation type="submission" date="2019-07" db="EMBL/GenBank/DDBJ databases">
        <title>De Novo Assembly of kiwifruit Actinidia rufa.</title>
        <authorList>
            <person name="Sugita-Konishi S."/>
            <person name="Sato K."/>
            <person name="Mori E."/>
            <person name="Abe Y."/>
            <person name="Kisaki G."/>
            <person name="Hamano K."/>
            <person name="Suezawa K."/>
            <person name="Otani M."/>
            <person name="Fukuda T."/>
            <person name="Manabe T."/>
            <person name="Gomi K."/>
            <person name="Tabuchi M."/>
            <person name="Akimitsu K."/>
            <person name="Kataoka I."/>
        </authorList>
    </citation>
    <scope>NUCLEOTIDE SEQUENCE [LARGE SCALE GENOMIC DNA]</scope>
    <source>
        <strain evidence="6">cv. Fuchu</strain>
    </source>
</reference>
<gene>
    <name evidence="5" type="ORF">Acr_17g0005210</name>
</gene>
<dbReference type="OrthoDB" id="2013942at2759"/>
<name>A0A7J0G2F3_9ERIC</name>
<evidence type="ECO:0000256" key="4">
    <source>
        <dbReference type="SAM" id="SignalP"/>
    </source>
</evidence>
<evidence type="ECO:0000313" key="5">
    <source>
        <dbReference type="EMBL" id="GFZ04949.1"/>
    </source>
</evidence>
<keyword evidence="6" id="KW-1185">Reference proteome</keyword>
<evidence type="ECO:0000256" key="3">
    <source>
        <dbReference type="SAM" id="MobiDB-lite"/>
    </source>
</evidence>
<dbReference type="PANTHER" id="PTHR33227">
    <property type="entry name" value="STIGMA-SPECIFIC STIG1-LIKE PROTEIN 3"/>
    <property type="match status" value="1"/>
</dbReference>
<comment type="similarity">
    <text evidence="1">Belongs to the STIG1 family.</text>
</comment>
<keyword evidence="2 4" id="KW-0732">Signal</keyword>
<dbReference type="InterPro" id="IPR006969">
    <property type="entry name" value="Stig-like"/>
</dbReference>
<dbReference type="AlphaFoldDB" id="A0A7J0G2F3"/>
<feature type="compositionally biased region" description="Pro residues" evidence="3">
    <location>
        <begin position="160"/>
        <end position="183"/>
    </location>
</feature>
<feature type="region of interest" description="Disordered" evidence="3">
    <location>
        <begin position="160"/>
        <end position="197"/>
    </location>
</feature>
<dbReference type="PANTHER" id="PTHR33227:SF48">
    <property type="entry name" value="STIGMA-SPECIFIC STIG1-LIKE PROTEIN 4"/>
    <property type="match status" value="1"/>
</dbReference>
<dbReference type="EMBL" id="BJWL01000017">
    <property type="protein sequence ID" value="GFZ04949.1"/>
    <property type="molecule type" value="Genomic_DNA"/>
</dbReference>
<accession>A0A7J0G2F3</accession>
<evidence type="ECO:0000256" key="1">
    <source>
        <dbReference type="ARBA" id="ARBA00006010"/>
    </source>
</evidence>